<evidence type="ECO:0000256" key="2">
    <source>
        <dbReference type="SAM" id="MobiDB-lite"/>
    </source>
</evidence>
<feature type="compositionally biased region" description="Acidic residues" evidence="2">
    <location>
        <begin position="364"/>
        <end position="391"/>
    </location>
</feature>
<feature type="region of interest" description="Disordered" evidence="2">
    <location>
        <begin position="434"/>
        <end position="463"/>
    </location>
</feature>
<evidence type="ECO:0000313" key="3">
    <source>
        <dbReference type="EMBL" id="KAK1628974.1"/>
    </source>
</evidence>
<feature type="compositionally biased region" description="Low complexity" evidence="2">
    <location>
        <begin position="450"/>
        <end position="463"/>
    </location>
</feature>
<dbReference type="AlphaFoldDB" id="A0AAD8RPZ5"/>
<evidence type="ECO:0000313" key="4">
    <source>
        <dbReference type="Proteomes" id="UP001231189"/>
    </source>
</evidence>
<evidence type="ECO:0000256" key="1">
    <source>
        <dbReference type="SAM" id="Coils"/>
    </source>
</evidence>
<gene>
    <name evidence="3" type="ORF">QYE76_003289</name>
</gene>
<reference evidence="3" key="1">
    <citation type="submission" date="2023-07" db="EMBL/GenBank/DDBJ databases">
        <title>A chromosome-level genome assembly of Lolium multiflorum.</title>
        <authorList>
            <person name="Chen Y."/>
            <person name="Copetti D."/>
            <person name="Kolliker R."/>
            <person name="Studer B."/>
        </authorList>
    </citation>
    <scope>NUCLEOTIDE SEQUENCE</scope>
    <source>
        <strain evidence="3">02402/16</strain>
        <tissue evidence="3">Leaf</tissue>
    </source>
</reference>
<protein>
    <submittedName>
        <fullName evidence="3">Uncharacterized protein</fullName>
    </submittedName>
</protein>
<dbReference type="EMBL" id="JAUUTY010000005">
    <property type="protein sequence ID" value="KAK1628974.1"/>
    <property type="molecule type" value="Genomic_DNA"/>
</dbReference>
<feature type="compositionally biased region" description="Basic and acidic residues" evidence="2">
    <location>
        <begin position="434"/>
        <end position="444"/>
    </location>
</feature>
<feature type="region of interest" description="Disordered" evidence="2">
    <location>
        <begin position="343"/>
        <end position="399"/>
    </location>
</feature>
<organism evidence="3 4">
    <name type="scientific">Lolium multiflorum</name>
    <name type="common">Italian ryegrass</name>
    <name type="synonym">Lolium perenne subsp. multiflorum</name>
    <dbReference type="NCBI Taxonomy" id="4521"/>
    <lineage>
        <taxon>Eukaryota</taxon>
        <taxon>Viridiplantae</taxon>
        <taxon>Streptophyta</taxon>
        <taxon>Embryophyta</taxon>
        <taxon>Tracheophyta</taxon>
        <taxon>Spermatophyta</taxon>
        <taxon>Magnoliopsida</taxon>
        <taxon>Liliopsida</taxon>
        <taxon>Poales</taxon>
        <taxon>Poaceae</taxon>
        <taxon>BOP clade</taxon>
        <taxon>Pooideae</taxon>
        <taxon>Poodae</taxon>
        <taxon>Poeae</taxon>
        <taxon>Poeae Chloroplast Group 2 (Poeae type)</taxon>
        <taxon>Loliodinae</taxon>
        <taxon>Loliinae</taxon>
        <taxon>Lolium</taxon>
    </lineage>
</organism>
<proteinExistence type="predicted"/>
<feature type="compositionally biased region" description="Polar residues" evidence="2">
    <location>
        <begin position="346"/>
        <end position="363"/>
    </location>
</feature>
<comment type="caution">
    <text evidence="3">The sequence shown here is derived from an EMBL/GenBank/DDBJ whole genome shotgun (WGS) entry which is preliminary data.</text>
</comment>
<sequence length="481" mass="53342">MVWPLERPHSASFRLQNSLRDETQDQNHDTPNPIDVAADPISGIQEIASKHPAERGIISVRTHAMVAPVIASNELWRIIVEGFKPYNPDKLTRREAVDGQLNNTALHMIQTAMGTKELSRVRHFTTAKDAWDGLAASCIGTTHINDSWIKEKYIECMMPFEPIDVKTLSEENAMPLSPPQQAVHEMQALKKEKTLEIHALKNALEECQETIASLEERLENLEEPQDKLNKLTKARDLARAKTKVLIKEKAKFGVDHEKLVKDLDELDKAHKALKSEYFLLSESYEQLQIRLLASYDIPSTSTPSCEHANIIEENARLKDELAKASSPQSKLSLDDLLKIDTGRVPLSNNQDQTQIATAVTVSSGDDDGDDGGDDDDGDGDDVQLDDGDDGVDFLSRRNFPGPDSLARRRALSLSCLSAREAVRIFARYPLGLRSSDEGFGEERRRKGSGAPQSPAARAWAAPPRCVAPWAPRLPLPLPSSS</sequence>
<feature type="coiled-coil region" evidence="1">
    <location>
        <begin position="190"/>
        <end position="231"/>
    </location>
</feature>
<name>A0AAD8RPZ5_LOLMU</name>
<accession>A0AAD8RPZ5</accession>
<keyword evidence="4" id="KW-1185">Reference proteome</keyword>
<dbReference type="Proteomes" id="UP001231189">
    <property type="component" value="Unassembled WGS sequence"/>
</dbReference>
<keyword evidence="1" id="KW-0175">Coiled coil</keyword>